<proteinExistence type="inferred from homology"/>
<dbReference type="Gene3D" id="3.90.25.10">
    <property type="entry name" value="UDP-galactose 4-epimerase, domain 1"/>
    <property type="match status" value="1"/>
</dbReference>
<dbReference type="AlphaFoldDB" id="A0A6G1IDV8"/>
<protein>
    <submittedName>
        <fullName evidence="5">NAD(P)-binding protein</fullName>
    </submittedName>
</protein>
<dbReference type="EMBL" id="MU005640">
    <property type="protein sequence ID" value="KAF2676089.1"/>
    <property type="molecule type" value="Genomic_DNA"/>
</dbReference>
<dbReference type="Pfam" id="PF05368">
    <property type="entry name" value="NmrA"/>
    <property type="match status" value="1"/>
</dbReference>
<dbReference type="InterPro" id="IPR036291">
    <property type="entry name" value="NAD(P)-bd_dom_sf"/>
</dbReference>
<evidence type="ECO:0000313" key="6">
    <source>
        <dbReference type="Proteomes" id="UP000799291"/>
    </source>
</evidence>
<evidence type="ECO:0000256" key="2">
    <source>
        <dbReference type="ARBA" id="ARBA00022857"/>
    </source>
</evidence>
<dbReference type="InterPro" id="IPR008030">
    <property type="entry name" value="NmrA-like"/>
</dbReference>
<accession>A0A6G1IDV8</accession>
<dbReference type="SUPFAM" id="SSF51735">
    <property type="entry name" value="NAD(P)-binding Rossmann-fold domains"/>
    <property type="match status" value="1"/>
</dbReference>
<dbReference type="Proteomes" id="UP000799291">
    <property type="component" value="Unassembled WGS sequence"/>
</dbReference>
<dbReference type="GO" id="GO:0016491">
    <property type="term" value="F:oxidoreductase activity"/>
    <property type="evidence" value="ECO:0007669"/>
    <property type="project" value="UniProtKB-KW"/>
</dbReference>
<gene>
    <name evidence="5" type="ORF">K458DRAFT_492708</name>
</gene>
<feature type="domain" description="NmrA-like" evidence="4">
    <location>
        <begin position="4"/>
        <end position="238"/>
    </location>
</feature>
<dbReference type="PANTHER" id="PTHR47706:SF4">
    <property type="entry name" value="NMRA-LIKE DOMAIN-CONTAINING PROTEIN"/>
    <property type="match status" value="1"/>
</dbReference>
<comment type="similarity">
    <text evidence="1">Belongs to the NmrA-type oxidoreductase family. Isoflavone reductase subfamily.</text>
</comment>
<name>A0A6G1IDV8_9PLEO</name>
<keyword evidence="2" id="KW-0521">NADP</keyword>
<keyword evidence="6" id="KW-1185">Reference proteome</keyword>
<dbReference type="PANTHER" id="PTHR47706">
    <property type="entry name" value="NMRA-LIKE FAMILY PROTEIN"/>
    <property type="match status" value="1"/>
</dbReference>
<dbReference type="OrthoDB" id="10000533at2759"/>
<keyword evidence="3" id="KW-0560">Oxidoreductase</keyword>
<evidence type="ECO:0000313" key="5">
    <source>
        <dbReference type="EMBL" id="KAF2676089.1"/>
    </source>
</evidence>
<organism evidence="5 6">
    <name type="scientific">Lentithecium fluviatile CBS 122367</name>
    <dbReference type="NCBI Taxonomy" id="1168545"/>
    <lineage>
        <taxon>Eukaryota</taxon>
        <taxon>Fungi</taxon>
        <taxon>Dikarya</taxon>
        <taxon>Ascomycota</taxon>
        <taxon>Pezizomycotina</taxon>
        <taxon>Dothideomycetes</taxon>
        <taxon>Pleosporomycetidae</taxon>
        <taxon>Pleosporales</taxon>
        <taxon>Massarineae</taxon>
        <taxon>Lentitheciaceae</taxon>
        <taxon>Lentithecium</taxon>
    </lineage>
</organism>
<evidence type="ECO:0000259" key="4">
    <source>
        <dbReference type="Pfam" id="PF05368"/>
    </source>
</evidence>
<reference evidence="5" key="1">
    <citation type="journal article" date="2020" name="Stud. Mycol.">
        <title>101 Dothideomycetes genomes: a test case for predicting lifestyles and emergence of pathogens.</title>
        <authorList>
            <person name="Haridas S."/>
            <person name="Albert R."/>
            <person name="Binder M."/>
            <person name="Bloem J."/>
            <person name="Labutti K."/>
            <person name="Salamov A."/>
            <person name="Andreopoulos B."/>
            <person name="Baker S."/>
            <person name="Barry K."/>
            <person name="Bills G."/>
            <person name="Bluhm B."/>
            <person name="Cannon C."/>
            <person name="Castanera R."/>
            <person name="Culley D."/>
            <person name="Daum C."/>
            <person name="Ezra D."/>
            <person name="Gonzalez J."/>
            <person name="Henrissat B."/>
            <person name="Kuo A."/>
            <person name="Liang C."/>
            <person name="Lipzen A."/>
            <person name="Lutzoni F."/>
            <person name="Magnuson J."/>
            <person name="Mondo S."/>
            <person name="Nolan M."/>
            <person name="Ohm R."/>
            <person name="Pangilinan J."/>
            <person name="Park H.-J."/>
            <person name="Ramirez L."/>
            <person name="Alfaro M."/>
            <person name="Sun H."/>
            <person name="Tritt A."/>
            <person name="Yoshinaga Y."/>
            <person name="Zwiers L.-H."/>
            <person name="Turgeon B."/>
            <person name="Goodwin S."/>
            <person name="Spatafora J."/>
            <person name="Crous P."/>
            <person name="Grigoriev I."/>
        </authorList>
    </citation>
    <scope>NUCLEOTIDE SEQUENCE</scope>
    <source>
        <strain evidence="5">CBS 122367</strain>
    </source>
</reference>
<dbReference type="InterPro" id="IPR051609">
    <property type="entry name" value="NmrA/Isoflavone_reductase-like"/>
</dbReference>
<sequence length="318" mass="34802">MSPVIAVAGGSHGLGRAIVDGLKADGRYEVVILGRKANPELEKETGARVLAADYTNTDALVKLLEENKIDTVITTLNAGMDITPETNLVHAAARSSVTRRYIPNVWSALVYKPEHAASFPFAGLRFQIMDELRKTNLEWTAIYNGIFMEYYVSGLPTHLEKYAIAVDVEAGIAGIPASGNVPIAFTYSRDIGRFVAALQSVEKWEQDYRIVGDTKTWNEVVAIAEKAKGVKFDVAHDSVEKLQKGQITELPLHKKAYALLGGAEVAKPMVQGMYAQYGLWMEQGLFVYKDNATVLNDVFPEIKPLGLAEAWEKAGGKA</sequence>
<evidence type="ECO:0000256" key="1">
    <source>
        <dbReference type="ARBA" id="ARBA00005725"/>
    </source>
</evidence>
<dbReference type="Gene3D" id="3.40.50.720">
    <property type="entry name" value="NAD(P)-binding Rossmann-like Domain"/>
    <property type="match status" value="1"/>
</dbReference>
<evidence type="ECO:0000256" key="3">
    <source>
        <dbReference type="ARBA" id="ARBA00023002"/>
    </source>
</evidence>